<dbReference type="Pfam" id="PF13730">
    <property type="entry name" value="HTH_36"/>
    <property type="match status" value="1"/>
</dbReference>
<comment type="caution">
    <text evidence="2">The sequence shown here is derived from an EMBL/GenBank/DDBJ whole genome shotgun (WGS) entry which is preliminary data.</text>
</comment>
<evidence type="ECO:0000313" key="3">
    <source>
        <dbReference type="Proteomes" id="UP000077242"/>
    </source>
</evidence>
<dbReference type="SUPFAM" id="SSF46785">
    <property type="entry name" value="Winged helix' DNA-binding domain"/>
    <property type="match status" value="1"/>
</dbReference>
<evidence type="ECO:0000313" key="2">
    <source>
        <dbReference type="EMBL" id="OAH45533.1"/>
    </source>
</evidence>
<dbReference type="AlphaFoldDB" id="A0AAP7FIQ5"/>
<dbReference type="EMBL" id="LSTU01000060">
    <property type="protein sequence ID" value="OAH45533.1"/>
    <property type="molecule type" value="Genomic_DNA"/>
</dbReference>
<dbReference type="InterPro" id="IPR036390">
    <property type="entry name" value="WH_DNA-bd_sf"/>
</dbReference>
<name>A0AAP7FIQ5_9PSED</name>
<reference evidence="3" key="1">
    <citation type="submission" date="2016-02" db="EMBL/GenBank/DDBJ databases">
        <title>Dietzia cinnamea strain CD11_5 genome sequencing and assembly.</title>
        <authorList>
            <person name="Kaur G."/>
            <person name="Nair G.R."/>
            <person name="Mayilraj S."/>
        </authorList>
    </citation>
    <scope>NUCLEOTIDE SEQUENCE [LARGE SCALE GENOMIC DNA]</scope>
    <source>
        <strain evidence="3">CD10_2</strain>
    </source>
</reference>
<accession>A0AAP7FIQ5</accession>
<dbReference type="InterPro" id="IPR036388">
    <property type="entry name" value="WH-like_DNA-bd_sf"/>
</dbReference>
<organism evidence="2 3">
    <name type="scientific">Pseudomonas monteilii</name>
    <dbReference type="NCBI Taxonomy" id="76759"/>
    <lineage>
        <taxon>Bacteria</taxon>
        <taxon>Pseudomonadati</taxon>
        <taxon>Pseudomonadota</taxon>
        <taxon>Gammaproteobacteria</taxon>
        <taxon>Pseudomonadales</taxon>
        <taxon>Pseudomonadaceae</taxon>
        <taxon>Pseudomonas</taxon>
    </lineage>
</organism>
<feature type="compositionally biased region" description="Polar residues" evidence="1">
    <location>
        <begin position="119"/>
        <end position="131"/>
    </location>
</feature>
<feature type="compositionally biased region" description="Basic and acidic residues" evidence="1">
    <location>
        <begin position="153"/>
        <end position="167"/>
    </location>
</feature>
<evidence type="ECO:0000256" key="1">
    <source>
        <dbReference type="SAM" id="MobiDB-lite"/>
    </source>
</evidence>
<proteinExistence type="predicted"/>
<feature type="region of interest" description="Disordered" evidence="1">
    <location>
        <begin position="97"/>
        <end position="178"/>
    </location>
</feature>
<dbReference type="Proteomes" id="UP000077242">
    <property type="component" value="Unassembled WGS sequence"/>
</dbReference>
<gene>
    <name evidence="2" type="ORF">AYJ70_21135</name>
</gene>
<dbReference type="RefSeq" id="WP_063977550.1">
    <property type="nucleotide sequence ID" value="NZ_JACGCV010000011.1"/>
</dbReference>
<protein>
    <submittedName>
        <fullName evidence="2">Transcriptional regulator</fullName>
    </submittedName>
</protein>
<sequence>MSIQSMVWALVQQEVKEPTSRHVLLCLANYAGPDGRGAFPSAQTLAVDTGLSERTVRYKLDALESAGLIRRGNQAIAAAHIDRHDRRPVVYDMVEKRGAPAAPRDEEDAERGANEDATGCSSQRNGVQMTTERGAAAAPNPSYNRQLTVNKPIGDKSPDRKDRKSKFDPLSAKPANVSEQTWADWCQHRKEIRKPLTATSCKQQAEDLAGHQNPDAVIKLSIGKGWTGLFPDSALPARSGAQTNSSAVLQVPAHHQEMYPDDYI</sequence>
<dbReference type="Gene3D" id="1.10.10.10">
    <property type="entry name" value="Winged helix-like DNA-binding domain superfamily/Winged helix DNA-binding domain"/>
    <property type="match status" value="1"/>
</dbReference>